<evidence type="ECO:0000313" key="3">
    <source>
        <dbReference type="Proteomes" id="UP000694251"/>
    </source>
</evidence>
<dbReference type="Proteomes" id="UP000694251">
    <property type="component" value="Chromosome 8"/>
</dbReference>
<accession>A0A8T2BIS2</accession>
<organism evidence="2 3">
    <name type="scientific">Arabidopsis suecica</name>
    <name type="common">Swedish thale-cress</name>
    <name type="synonym">Cardaminopsis suecica</name>
    <dbReference type="NCBI Taxonomy" id="45249"/>
    <lineage>
        <taxon>Eukaryota</taxon>
        <taxon>Viridiplantae</taxon>
        <taxon>Streptophyta</taxon>
        <taxon>Embryophyta</taxon>
        <taxon>Tracheophyta</taxon>
        <taxon>Spermatophyta</taxon>
        <taxon>Magnoliopsida</taxon>
        <taxon>eudicotyledons</taxon>
        <taxon>Gunneridae</taxon>
        <taxon>Pentapetalae</taxon>
        <taxon>rosids</taxon>
        <taxon>malvids</taxon>
        <taxon>Brassicales</taxon>
        <taxon>Brassicaceae</taxon>
        <taxon>Camelineae</taxon>
        <taxon>Arabidopsis</taxon>
    </lineage>
</organism>
<dbReference type="AlphaFoldDB" id="A0A8T2BIS2"/>
<evidence type="ECO:0000313" key="2">
    <source>
        <dbReference type="EMBL" id="KAG7583741.1"/>
    </source>
</evidence>
<evidence type="ECO:0000256" key="1">
    <source>
        <dbReference type="SAM" id="MobiDB-lite"/>
    </source>
</evidence>
<dbReference type="EMBL" id="JAEFBJ010000008">
    <property type="protein sequence ID" value="KAG7583741.1"/>
    <property type="molecule type" value="Genomic_DNA"/>
</dbReference>
<sequence length="74" mass="8080">MLSNLNLTASPRVASSRFLCFPSTPRSQAPKKEEEQLHVAKSPSMPVPETSFPSTKTEKSLLDSLSLGCSMLRT</sequence>
<name>A0A8T2BIS2_ARASU</name>
<feature type="region of interest" description="Disordered" evidence="1">
    <location>
        <begin position="24"/>
        <end position="58"/>
    </location>
</feature>
<gene>
    <name evidence="2" type="ORF">ISN44_As08g032580</name>
</gene>
<protein>
    <submittedName>
        <fullName evidence="2">Uncharacterized protein</fullName>
    </submittedName>
</protein>
<comment type="caution">
    <text evidence="2">The sequence shown here is derived from an EMBL/GenBank/DDBJ whole genome shotgun (WGS) entry which is preliminary data.</text>
</comment>
<keyword evidence="3" id="KW-1185">Reference proteome</keyword>
<proteinExistence type="predicted"/>
<reference evidence="2 3" key="1">
    <citation type="submission" date="2020-12" db="EMBL/GenBank/DDBJ databases">
        <title>Concerted genomic and epigenomic changes stabilize Arabidopsis allopolyploids.</title>
        <authorList>
            <person name="Chen Z."/>
        </authorList>
    </citation>
    <scope>NUCLEOTIDE SEQUENCE [LARGE SCALE GENOMIC DNA]</scope>
    <source>
        <strain evidence="2">As9502</strain>
        <tissue evidence="2">Leaf</tissue>
    </source>
</reference>